<dbReference type="GO" id="GO:0006099">
    <property type="term" value="P:tricarboxylic acid cycle"/>
    <property type="evidence" value="ECO:0007669"/>
    <property type="project" value="UniProtKB-KW"/>
</dbReference>
<dbReference type="InterPro" id="IPR031717">
    <property type="entry name" value="ODO-1/KGD_C"/>
</dbReference>
<dbReference type="GO" id="GO:0045252">
    <property type="term" value="C:oxoglutarate dehydrogenase complex"/>
    <property type="evidence" value="ECO:0007669"/>
    <property type="project" value="TreeGrafter"/>
</dbReference>
<dbReference type="SMART" id="SM00861">
    <property type="entry name" value="Transket_pyr"/>
    <property type="match status" value="1"/>
</dbReference>
<dbReference type="Gene3D" id="3.30.559.10">
    <property type="entry name" value="Chloramphenicol acetyltransferase-like domain"/>
    <property type="match status" value="1"/>
</dbReference>
<keyword evidence="15" id="KW-1185">Reference proteome</keyword>
<evidence type="ECO:0000256" key="5">
    <source>
        <dbReference type="ARBA" id="ARBA00022723"/>
    </source>
</evidence>
<dbReference type="NCBIfam" id="NF008907">
    <property type="entry name" value="PRK12270.1"/>
    <property type="match status" value="1"/>
</dbReference>
<dbReference type="Gene3D" id="3.40.50.12470">
    <property type="match status" value="1"/>
</dbReference>
<evidence type="ECO:0000313" key="14">
    <source>
        <dbReference type="EMBL" id="BEH03489.1"/>
    </source>
</evidence>
<dbReference type="Gene3D" id="3.40.50.970">
    <property type="match status" value="1"/>
</dbReference>
<dbReference type="InterPro" id="IPR042179">
    <property type="entry name" value="KGD_C_sf"/>
</dbReference>
<dbReference type="InterPro" id="IPR001078">
    <property type="entry name" value="2-oxoacid_DH_actylTfrase"/>
</dbReference>
<dbReference type="KEGG" id="broo:brsh051_27700"/>
<dbReference type="InterPro" id="IPR005475">
    <property type="entry name" value="Transketolase-like_Pyr-bd"/>
</dbReference>
<dbReference type="PANTHER" id="PTHR23152">
    <property type="entry name" value="2-OXOGLUTARATE DEHYDROGENASE"/>
    <property type="match status" value="1"/>
</dbReference>
<keyword evidence="7" id="KW-0560">Oxidoreductase</keyword>
<dbReference type="GO" id="GO:0000287">
    <property type="term" value="F:magnesium ion binding"/>
    <property type="evidence" value="ECO:0007669"/>
    <property type="project" value="UniProtKB-ARBA"/>
</dbReference>
<feature type="region of interest" description="Disordered" evidence="12">
    <location>
        <begin position="21"/>
        <end position="121"/>
    </location>
</feature>
<comment type="catalytic activity">
    <reaction evidence="11">
        <text>N(6)-[(R)-dihydrolipoyl]-L-lysyl-[protein] + succinyl-CoA = N(6)-[(R)-S(8)-succinyldihydrolipoyl]-L-lysyl-[protein] + CoA</text>
        <dbReference type="Rhea" id="RHEA:15213"/>
        <dbReference type="Rhea" id="RHEA-COMP:10475"/>
        <dbReference type="Rhea" id="RHEA-COMP:20092"/>
        <dbReference type="ChEBI" id="CHEBI:57287"/>
        <dbReference type="ChEBI" id="CHEBI:57292"/>
        <dbReference type="ChEBI" id="CHEBI:83100"/>
        <dbReference type="ChEBI" id="CHEBI:83120"/>
        <dbReference type="EC" id="2.3.1.61"/>
    </reaction>
</comment>
<evidence type="ECO:0000256" key="6">
    <source>
        <dbReference type="ARBA" id="ARBA00022842"/>
    </source>
</evidence>
<protein>
    <submittedName>
        <fullName evidence="14">Multifunctional oxoglutarate decarboxylase/oxoglutarate dehydrogenase thiamine pyrophosphate-binding subunit/dihydrolipoyllysine-residue succinyltransferase subunit</fullName>
    </submittedName>
</protein>
<keyword evidence="4" id="KW-0816">Tricarboxylic acid cycle</keyword>
<evidence type="ECO:0000256" key="8">
    <source>
        <dbReference type="ARBA" id="ARBA00023052"/>
    </source>
</evidence>
<dbReference type="InterPro" id="IPR023213">
    <property type="entry name" value="CAT-like_dom_sf"/>
</dbReference>
<dbReference type="SUPFAM" id="SSF52777">
    <property type="entry name" value="CoA-dependent acyltransferases"/>
    <property type="match status" value="1"/>
</dbReference>
<dbReference type="PANTHER" id="PTHR23152:SF4">
    <property type="entry name" value="2-OXOADIPATE DEHYDROGENASE COMPLEX COMPONENT E1"/>
    <property type="match status" value="1"/>
</dbReference>
<dbReference type="PIRSF" id="PIRSF000157">
    <property type="entry name" value="Oxoglu_dh_E1"/>
    <property type="match status" value="1"/>
</dbReference>
<dbReference type="RefSeq" id="WP_286266036.1">
    <property type="nucleotide sequence ID" value="NZ_AP028056.1"/>
</dbReference>
<comment type="cofactor">
    <cofactor evidence="2">
        <name>thiamine diphosphate</name>
        <dbReference type="ChEBI" id="CHEBI:58937"/>
    </cofactor>
</comment>
<dbReference type="CDD" id="cd02016">
    <property type="entry name" value="TPP_E1_OGDC_like"/>
    <property type="match status" value="1"/>
</dbReference>
<dbReference type="SUPFAM" id="SSF52518">
    <property type="entry name" value="Thiamin diphosphate-binding fold (THDP-binding)"/>
    <property type="match status" value="2"/>
</dbReference>
<accession>A0AAN0MIY8</accession>
<dbReference type="GO" id="GO:0004149">
    <property type="term" value="F:dihydrolipoyllysine-residue succinyltransferase activity"/>
    <property type="evidence" value="ECO:0007669"/>
    <property type="project" value="UniProtKB-EC"/>
</dbReference>
<keyword evidence="8" id="KW-0786">Thiamine pyrophosphate</keyword>
<dbReference type="Pfam" id="PF00198">
    <property type="entry name" value="2-oxoacid_dh"/>
    <property type="match status" value="1"/>
</dbReference>
<dbReference type="Pfam" id="PF16078">
    <property type="entry name" value="2-oxogl_dehyd_N"/>
    <property type="match status" value="1"/>
</dbReference>
<dbReference type="AlphaFoldDB" id="A0AAN0MIY8"/>
<keyword evidence="6" id="KW-0460">Magnesium</keyword>
<evidence type="ECO:0000256" key="7">
    <source>
        <dbReference type="ARBA" id="ARBA00023002"/>
    </source>
</evidence>
<reference evidence="14" key="1">
    <citation type="journal article" date="2024" name="Int. J. Syst. Evol. Microbiol.">
        <title>Brooklawnia propionicigenes sp. nov., a facultatively anaerobic, propionate-producing bacterium isolated from a methanogenic reactor treating waste from cattle farms.</title>
        <authorList>
            <person name="Akita Y."/>
            <person name="Ueki A."/>
            <person name="Tonouchi A."/>
            <person name="Sugawara Y."/>
            <person name="Honma S."/>
            <person name="Kaku N."/>
            <person name="Ueki K."/>
        </authorList>
    </citation>
    <scope>NUCLEOTIDE SEQUENCE</scope>
    <source>
        <strain evidence="14">SH051</strain>
    </source>
</reference>
<dbReference type="Gene3D" id="3.40.50.11610">
    <property type="entry name" value="Multifunctional 2-oxoglutarate metabolism enzyme, C-terminal domain"/>
    <property type="match status" value="1"/>
</dbReference>
<evidence type="ECO:0000256" key="2">
    <source>
        <dbReference type="ARBA" id="ARBA00001964"/>
    </source>
</evidence>
<dbReference type="GO" id="GO:0004591">
    <property type="term" value="F:oxoglutarate dehydrogenase (succinyl-transferring) activity"/>
    <property type="evidence" value="ECO:0007669"/>
    <property type="project" value="UniProtKB-EC"/>
</dbReference>
<dbReference type="Proteomes" id="UP001431656">
    <property type="component" value="Chromosome"/>
</dbReference>
<comment type="pathway">
    <text evidence="3">Carbohydrate metabolism; tricarboxylic acid cycle; succinyl-CoA from 2-oxoglutarate (dehydrogenase route): step 1/1.</text>
</comment>
<dbReference type="GO" id="GO:0005829">
    <property type="term" value="C:cytosol"/>
    <property type="evidence" value="ECO:0007669"/>
    <property type="project" value="TreeGrafter"/>
</dbReference>
<dbReference type="Gene3D" id="1.10.287.1150">
    <property type="entry name" value="TPP helical domain"/>
    <property type="match status" value="1"/>
</dbReference>
<dbReference type="GO" id="GO:0030976">
    <property type="term" value="F:thiamine pyrophosphate binding"/>
    <property type="evidence" value="ECO:0007669"/>
    <property type="project" value="InterPro"/>
</dbReference>
<dbReference type="InterPro" id="IPR011603">
    <property type="entry name" value="2oxoglutarate_DH_E1"/>
</dbReference>
<evidence type="ECO:0000256" key="3">
    <source>
        <dbReference type="ARBA" id="ARBA00004813"/>
    </source>
</evidence>
<gene>
    <name evidence="14" type="ORF">brsh051_27700</name>
</gene>
<proteinExistence type="predicted"/>
<dbReference type="InterPro" id="IPR032106">
    <property type="entry name" value="2-oxogl_dehyd_N"/>
</dbReference>
<keyword evidence="5" id="KW-0479">Metal-binding</keyword>
<dbReference type="EMBL" id="AP028056">
    <property type="protein sequence ID" value="BEH03489.1"/>
    <property type="molecule type" value="Genomic_DNA"/>
</dbReference>
<evidence type="ECO:0000259" key="13">
    <source>
        <dbReference type="SMART" id="SM00861"/>
    </source>
</evidence>
<comment type="cofactor">
    <cofactor evidence="1">
        <name>Mg(2+)</name>
        <dbReference type="ChEBI" id="CHEBI:18420"/>
    </cofactor>
</comment>
<dbReference type="InterPro" id="IPR029061">
    <property type="entry name" value="THDP-binding"/>
</dbReference>
<sequence length="1242" mass="137364">MSNFDDFGANDWLIEEMRERYQNDPSSVDPRWVEFFSTRSPDAEASASRPQPAQEHAPAQPPAPAPSTPKAAGAPVAKVEAKDERTESPNQPGTASGLGPEIPNPLVRPQLSGTGPRRTVMKGAPMRTARNMDASRSMPTATSVRTVPMKLVVENRATINNFLRRSRGGKVSFTHIIGFAMIQAIKAVPAMNCAYDEQDGKPVLVEHPDINLGVAIDVVKGDQRQLLVPNIRACEDLNFAQFYAAYEALVRKARDGKLTVDDFAGTTVSLTNPGGIGTNMSVPRLMPGQGLILGVGSIDYAADFEGTSPVNLTQMAVSKVTTLTSTYDHRVIQGAQSGEFLREMHRLLLGADGFYEQIFEALRIPYPPLKWATDIPINRNYHVSKQARVVSLVNAFRIFGHLQADVDPLEYKMRTHPELELETHGLTLWDLDREFPVGRFAEEQLGFLTLRQILDILRDSYAHTLGIEYMHIHDPEQRSWFQRRVEAPHQPRPRGEHLRILDQLSEAEVFETFLQTKYVGQTRFSMEGAESAIVILAEICERAADNDIYEVCIGMPHRGRLNVLTNIVGKAYSQIFREFDNRATDEEVVSGDVKYHLGSDGEYTAASGRTVRTSVAANPSHLEAVDPVLEGIARAKNDRLIGTDPSVQRSAHPVLPVLAHGDASFAGQGVVYETLQMSQLRPYRNGGTIHLVVNNQVGFTTGPADARSSVYCTDVAKAVQAPIIHVNGDDPDACALAAQIAFEYRQHFAKDVVIDMLCYRRRGHNEGDEPSFTQPLTYSLIEKKRPVRKLYTEQLIGRGDISLADAEQAVNKFRGRLEEVFTAVRDPEVPMEDESYRLVPVYPVKRGLKIGTAASPDQIAAVASVYDNLPEGFHVHPKLAPQLKRRVKSISDGPIDWATAELMGFGTLLMDGYPVRVVGQDTRRGTFSQRFGAIVDQVTNEAWVPLKHLSADQAPFEIYDSLLSEYAAIGFEYGYSVAAPEALVCWEAQYGDFVNGGQIILDEFIASGFAKWTQKSGVVLLLPHGYEGAGPDHSSARIERFLQMCAGDNMAVCQPSTPASYFHLLRQHVQVNWHRPLIIATPKSMLRNKLAVSQPGDFTSGQWRPVLSDPSITDPAKVERILICSGKIRWDLVQQREQMGLDEKVAILTLERLFPLADKQLATELARYPQVSDIRWVQDEPSNQGPWEFLQLNFVPAMSETLGREFTMRGFTRPAAAAASTGSSAVHKAEEKALLSAALGSA</sequence>
<evidence type="ECO:0000256" key="9">
    <source>
        <dbReference type="ARBA" id="ARBA00023268"/>
    </source>
</evidence>
<dbReference type="InterPro" id="IPR001017">
    <property type="entry name" value="DH_E1"/>
</dbReference>
<evidence type="ECO:0000256" key="11">
    <source>
        <dbReference type="ARBA" id="ARBA00052761"/>
    </source>
</evidence>
<dbReference type="NCBIfam" id="NF006914">
    <property type="entry name" value="PRK09404.1"/>
    <property type="match status" value="1"/>
</dbReference>
<evidence type="ECO:0000256" key="4">
    <source>
        <dbReference type="ARBA" id="ARBA00022532"/>
    </source>
</evidence>
<evidence type="ECO:0000256" key="12">
    <source>
        <dbReference type="SAM" id="MobiDB-lite"/>
    </source>
</evidence>
<comment type="catalytic activity">
    <reaction evidence="10">
        <text>N(6)-[(R)-lipoyl]-L-lysyl-[protein] + 2-oxoglutarate + H(+) = N(6)-[(R)-S(8)-succinyldihydrolipoyl]-L-lysyl-[protein] + CO2</text>
        <dbReference type="Rhea" id="RHEA:12188"/>
        <dbReference type="Rhea" id="RHEA-COMP:10474"/>
        <dbReference type="Rhea" id="RHEA-COMP:20092"/>
        <dbReference type="ChEBI" id="CHEBI:15378"/>
        <dbReference type="ChEBI" id="CHEBI:16526"/>
        <dbReference type="ChEBI" id="CHEBI:16810"/>
        <dbReference type="ChEBI" id="CHEBI:83099"/>
        <dbReference type="ChEBI" id="CHEBI:83120"/>
        <dbReference type="EC" id="1.2.4.2"/>
    </reaction>
</comment>
<evidence type="ECO:0000313" key="15">
    <source>
        <dbReference type="Proteomes" id="UP001431656"/>
    </source>
</evidence>
<dbReference type="Pfam" id="PF02779">
    <property type="entry name" value="Transket_pyr"/>
    <property type="match status" value="1"/>
</dbReference>
<dbReference type="Pfam" id="PF00676">
    <property type="entry name" value="E1_dh"/>
    <property type="match status" value="1"/>
</dbReference>
<evidence type="ECO:0000256" key="1">
    <source>
        <dbReference type="ARBA" id="ARBA00001946"/>
    </source>
</evidence>
<organism evidence="14 15">
    <name type="scientific">Brooklawnia propionicigenes</name>
    <dbReference type="NCBI Taxonomy" id="3041175"/>
    <lineage>
        <taxon>Bacteria</taxon>
        <taxon>Bacillati</taxon>
        <taxon>Actinomycetota</taxon>
        <taxon>Actinomycetes</taxon>
        <taxon>Propionibacteriales</taxon>
        <taxon>Propionibacteriaceae</taxon>
        <taxon>Brooklawnia</taxon>
    </lineage>
</organism>
<keyword evidence="9" id="KW-0511">Multifunctional enzyme</keyword>
<evidence type="ECO:0000256" key="10">
    <source>
        <dbReference type="ARBA" id="ARBA00051911"/>
    </source>
</evidence>
<dbReference type="Pfam" id="PF16870">
    <property type="entry name" value="OxoGdeHyase_C"/>
    <property type="match status" value="1"/>
</dbReference>
<feature type="domain" description="Transketolase-like pyrimidine-binding" evidence="13">
    <location>
        <begin position="895"/>
        <end position="1088"/>
    </location>
</feature>
<dbReference type="NCBIfam" id="TIGR00239">
    <property type="entry name" value="2oxo_dh_E1"/>
    <property type="match status" value="1"/>
</dbReference>
<name>A0AAN0MIY8_9ACTN</name>